<feature type="region of interest" description="Disordered" evidence="1">
    <location>
        <begin position="103"/>
        <end position="124"/>
    </location>
</feature>
<gene>
    <name evidence="2" type="ORF">PGLA2088_LOCUS23886</name>
</gene>
<dbReference type="EMBL" id="CAJNNW010026296">
    <property type="protein sequence ID" value="CAE8684280.1"/>
    <property type="molecule type" value="Genomic_DNA"/>
</dbReference>
<name>A0A813JRZ6_POLGL</name>
<accession>A0A813JRZ6</accession>
<reference evidence="2" key="1">
    <citation type="submission" date="2021-02" db="EMBL/GenBank/DDBJ databases">
        <authorList>
            <person name="Dougan E. K."/>
            <person name="Rhodes N."/>
            <person name="Thang M."/>
            <person name="Chan C."/>
        </authorList>
    </citation>
    <scope>NUCLEOTIDE SEQUENCE</scope>
</reference>
<comment type="caution">
    <text evidence="2">The sequence shown here is derived from an EMBL/GenBank/DDBJ whole genome shotgun (WGS) entry which is preliminary data.</text>
</comment>
<dbReference type="AlphaFoldDB" id="A0A813JRZ6"/>
<evidence type="ECO:0000313" key="3">
    <source>
        <dbReference type="Proteomes" id="UP000626109"/>
    </source>
</evidence>
<organism evidence="2 3">
    <name type="scientific">Polarella glacialis</name>
    <name type="common">Dinoflagellate</name>
    <dbReference type="NCBI Taxonomy" id="89957"/>
    <lineage>
        <taxon>Eukaryota</taxon>
        <taxon>Sar</taxon>
        <taxon>Alveolata</taxon>
        <taxon>Dinophyceae</taxon>
        <taxon>Suessiales</taxon>
        <taxon>Suessiaceae</taxon>
        <taxon>Polarella</taxon>
    </lineage>
</organism>
<sequence>MALADALEGLGAAIQTEVQREVGLLRQELEQERQLRQLLEQQVLKLHAGVYTSSEVDSLADGLQKRMDADIFAALDAASKDWIRNLRESQYHSQAALEELRASFTSDSHAPNEASSKRHERASAETPLLTLEMDRKLGTVLLDLDQRFAEAHAEQGRAKEAALHRMEELIEASRQEVLTKIDEVAIASAAGQDQVKLGAAALGFLEQASVARVEALQTSLEQKIGMVQLDIDQLRNETFSKG</sequence>
<evidence type="ECO:0000256" key="1">
    <source>
        <dbReference type="SAM" id="MobiDB-lite"/>
    </source>
</evidence>
<evidence type="ECO:0000313" key="2">
    <source>
        <dbReference type="EMBL" id="CAE8684280.1"/>
    </source>
</evidence>
<proteinExistence type="predicted"/>
<protein>
    <submittedName>
        <fullName evidence="2">Uncharacterized protein</fullName>
    </submittedName>
</protein>
<dbReference type="Proteomes" id="UP000626109">
    <property type="component" value="Unassembled WGS sequence"/>
</dbReference>